<dbReference type="AlphaFoldDB" id="A0A382IA77"/>
<dbReference type="InterPro" id="IPR007329">
    <property type="entry name" value="FMN-bd"/>
</dbReference>
<dbReference type="SMART" id="SM00900">
    <property type="entry name" value="FMN_bind"/>
    <property type="match status" value="1"/>
</dbReference>
<dbReference type="PANTHER" id="PTHR36118:SF1">
    <property type="entry name" value="ION-TRANSLOCATING OXIDOREDUCTASE COMPLEX SUBUNIT G"/>
    <property type="match status" value="1"/>
</dbReference>
<keyword evidence="1" id="KW-0813">Transport</keyword>
<dbReference type="EMBL" id="UINC01065680">
    <property type="protein sequence ID" value="SVB95601.1"/>
    <property type="molecule type" value="Genomic_DNA"/>
</dbReference>
<evidence type="ECO:0000256" key="3">
    <source>
        <dbReference type="ARBA" id="ARBA00022630"/>
    </source>
</evidence>
<dbReference type="Pfam" id="PF04205">
    <property type="entry name" value="FMN_bind"/>
    <property type="match status" value="1"/>
</dbReference>
<sequence length="181" mass="20475">MIINKLISFYLILLGGILFGGSPIRDAAEKYIISQFDVDVSIYMHTLKLDAELEVLVQNKVKQRFYRDELYYWNISNNDTTIAYALMDNVLGKSMPITFLVILNNEGNILASEVIKYREAYGSEVGNKNWLAQFTHFNDTTDFKVGKNIDGISGATISVNSLSKGIQKMAVLFPFIKDKLN</sequence>
<dbReference type="GO" id="GO:0010181">
    <property type="term" value="F:FMN binding"/>
    <property type="evidence" value="ECO:0007669"/>
    <property type="project" value="InterPro"/>
</dbReference>
<evidence type="ECO:0000256" key="1">
    <source>
        <dbReference type="ARBA" id="ARBA00022448"/>
    </source>
</evidence>
<evidence type="ECO:0000313" key="7">
    <source>
        <dbReference type="EMBL" id="SVB95601.1"/>
    </source>
</evidence>
<evidence type="ECO:0000259" key="6">
    <source>
        <dbReference type="SMART" id="SM00900"/>
    </source>
</evidence>
<dbReference type="GO" id="GO:0022900">
    <property type="term" value="P:electron transport chain"/>
    <property type="evidence" value="ECO:0007669"/>
    <property type="project" value="InterPro"/>
</dbReference>
<evidence type="ECO:0000256" key="5">
    <source>
        <dbReference type="ARBA" id="ARBA00022982"/>
    </source>
</evidence>
<keyword evidence="5" id="KW-0249">Electron transport</keyword>
<dbReference type="InterPro" id="IPR010209">
    <property type="entry name" value="Ion_transpt_RnfG/RsxG"/>
</dbReference>
<evidence type="ECO:0000256" key="2">
    <source>
        <dbReference type="ARBA" id="ARBA00022553"/>
    </source>
</evidence>
<dbReference type="GO" id="GO:0009055">
    <property type="term" value="F:electron transfer activity"/>
    <property type="evidence" value="ECO:0007669"/>
    <property type="project" value="InterPro"/>
</dbReference>
<dbReference type="PANTHER" id="PTHR36118">
    <property type="entry name" value="ION-TRANSLOCATING OXIDOREDUCTASE COMPLEX SUBUNIT G"/>
    <property type="match status" value="1"/>
</dbReference>
<keyword evidence="4" id="KW-0288">FMN</keyword>
<reference evidence="7" key="1">
    <citation type="submission" date="2018-05" db="EMBL/GenBank/DDBJ databases">
        <authorList>
            <person name="Lanie J.A."/>
            <person name="Ng W.-L."/>
            <person name="Kazmierczak K.M."/>
            <person name="Andrzejewski T.M."/>
            <person name="Davidsen T.M."/>
            <person name="Wayne K.J."/>
            <person name="Tettelin H."/>
            <person name="Glass J.I."/>
            <person name="Rusch D."/>
            <person name="Podicherti R."/>
            <person name="Tsui H.-C.T."/>
            <person name="Winkler M.E."/>
        </authorList>
    </citation>
    <scope>NUCLEOTIDE SEQUENCE</scope>
</reference>
<keyword evidence="2" id="KW-0597">Phosphoprotein</keyword>
<feature type="domain" description="FMN-binding" evidence="6">
    <location>
        <begin position="92"/>
        <end position="173"/>
    </location>
</feature>
<keyword evidence="3" id="KW-0285">Flavoprotein</keyword>
<proteinExistence type="predicted"/>
<name>A0A382IA77_9ZZZZ</name>
<evidence type="ECO:0000256" key="4">
    <source>
        <dbReference type="ARBA" id="ARBA00022643"/>
    </source>
</evidence>
<accession>A0A382IA77</accession>
<organism evidence="7">
    <name type="scientific">marine metagenome</name>
    <dbReference type="NCBI Taxonomy" id="408172"/>
    <lineage>
        <taxon>unclassified sequences</taxon>
        <taxon>metagenomes</taxon>
        <taxon>ecological metagenomes</taxon>
    </lineage>
</organism>
<dbReference type="GO" id="GO:0005886">
    <property type="term" value="C:plasma membrane"/>
    <property type="evidence" value="ECO:0007669"/>
    <property type="project" value="InterPro"/>
</dbReference>
<protein>
    <recommendedName>
        <fullName evidence="6">FMN-binding domain-containing protein</fullName>
    </recommendedName>
</protein>
<gene>
    <name evidence="7" type="ORF">METZ01_LOCUS248455</name>
</gene>